<evidence type="ECO:0000256" key="5">
    <source>
        <dbReference type="ARBA" id="ARBA00022692"/>
    </source>
</evidence>
<dbReference type="PRINTS" id="PR00175">
    <property type="entry name" value="NAALASMPORT"/>
</dbReference>
<feature type="transmembrane region" description="Helical" evidence="8">
    <location>
        <begin position="221"/>
        <end position="242"/>
    </location>
</feature>
<feature type="transmembrane region" description="Helical" evidence="8">
    <location>
        <begin position="310"/>
        <end position="329"/>
    </location>
</feature>
<feature type="transmembrane region" description="Helical" evidence="8">
    <location>
        <begin position="191"/>
        <end position="209"/>
    </location>
</feature>
<evidence type="ECO:0000256" key="3">
    <source>
        <dbReference type="ARBA" id="ARBA00022448"/>
    </source>
</evidence>
<feature type="transmembrane region" description="Helical" evidence="8">
    <location>
        <begin position="73"/>
        <end position="101"/>
    </location>
</feature>
<keyword evidence="6 8" id="KW-1133">Transmembrane helix</keyword>
<keyword evidence="8" id="KW-0769">Symport</keyword>
<gene>
    <name evidence="9" type="ORF">ACG5V6_04735</name>
</gene>
<keyword evidence="7 8" id="KW-0472">Membrane</keyword>
<name>A0ABW7HNS0_9ACTN</name>
<evidence type="ECO:0000256" key="4">
    <source>
        <dbReference type="ARBA" id="ARBA00022475"/>
    </source>
</evidence>
<accession>A0ABW7HNS0</accession>
<dbReference type="RefSeq" id="WP_279951752.1">
    <property type="nucleotide sequence ID" value="NZ_BAABEN010000018.1"/>
</dbReference>
<evidence type="ECO:0000256" key="2">
    <source>
        <dbReference type="ARBA" id="ARBA00009261"/>
    </source>
</evidence>
<keyword evidence="10" id="KW-1185">Reference proteome</keyword>
<reference evidence="9 10" key="1">
    <citation type="submission" date="2024-10" db="EMBL/GenBank/DDBJ databases">
        <authorList>
            <person name="Cho J.-C."/>
        </authorList>
    </citation>
    <scope>NUCLEOTIDE SEQUENCE [LARGE SCALE GENOMIC DNA]</scope>
    <source>
        <strain evidence="9 10">KCTC29696</strain>
    </source>
</reference>
<evidence type="ECO:0000256" key="6">
    <source>
        <dbReference type="ARBA" id="ARBA00022989"/>
    </source>
</evidence>
<sequence length="501" mass="53245">MADWNQITFVACVRQRKSSMNFLTSLTDWLWSPLVVLALGLGLVFTILTRGVQIRRIPDMIRHIWKGERSEAGISSFQALTLTLSSRVGVGNIAGVATAIAAGGPGALFWMAVMALLGGATAFIESTLAQIYKIKSEGTFWGGIPYYLEKGLRRKWLGVVAASAALALYAVLAPGVQSNAIAASFDQAMGIKPWLTGVVLVGLLGFVIFGQRGRVVGVADVLVPFMAIGYIIAALIVLAANLTEVPAVFLLVVKSAAGVDSVFGGIVGAAIAWGVRRALFSNVAGVGEGTYGAAAAQVSHPAKQGLVQAFSIYIDTLFVCTATGFMILVTGNYNVHTESGEHIITHIKGVEAGPAYTQGAIDSVIPGIGPHFVATAIGLFAFTTLVAFYYIANTSLTYLTRGVRNESLLHALRVAMLAMVFYGAVESADIMWAIGDVGYATLAWINMICLVFLAKPALIALRDYENQRKLGVDPVFDPVKLGIDNADYWVSESSPERNPSM</sequence>
<feature type="transmembrane region" description="Helical" evidence="8">
    <location>
        <begin position="412"/>
        <end position="435"/>
    </location>
</feature>
<dbReference type="PANTHER" id="PTHR30330">
    <property type="entry name" value="AGSS FAMILY TRANSPORTER, SODIUM-ALANINE"/>
    <property type="match status" value="1"/>
</dbReference>
<keyword evidence="3 8" id="KW-0813">Transport</keyword>
<feature type="transmembrane region" description="Helical" evidence="8">
    <location>
        <begin position="441"/>
        <end position="461"/>
    </location>
</feature>
<feature type="transmembrane region" description="Helical" evidence="8">
    <location>
        <begin position="156"/>
        <end position="176"/>
    </location>
</feature>
<feature type="transmembrane region" description="Helical" evidence="8">
    <location>
        <begin position="248"/>
        <end position="273"/>
    </location>
</feature>
<feature type="transmembrane region" description="Helical" evidence="8">
    <location>
        <begin position="372"/>
        <end position="391"/>
    </location>
</feature>
<evidence type="ECO:0000313" key="9">
    <source>
        <dbReference type="EMBL" id="MFH0247517.1"/>
    </source>
</evidence>
<keyword evidence="4 8" id="KW-1003">Cell membrane</keyword>
<comment type="similarity">
    <text evidence="2 8">Belongs to the alanine or glycine:cation symporter (AGCS) (TC 2.A.25) family.</text>
</comment>
<evidence type="ECO:0000313" key="10">
    <source>
        <dbReference type="Proteomes" id="UP001607069"/>
    </source>
</evidence>
<comment type="caution">
    <text evidence="9">The sequence shown here is derived from an EMBL/GenBank/DDBJ whole genome shotgun (WGS) entry which is preliminary data.</text>
</comment>
<evidence type="ECO:0000256" key="1">
    <source>
        <dbReference type="ARBA" id="ARBA00004651"/>
    </source>
</evidence>
<protein>
    <submittedName>
        <fullName evidence="9">Alanine/glycine:cation symporter family protein</fullName>
    </submittedName>
</protein>
<dbReference type="InterPro" id="IPR001463">
    <property type="entry name" value="Na/Ala_symport"/>
</dbReference>
<evidence type="ECO:0000256" key="8">
    <source>
        <dbReference type="RuleBase" id="RU363064"/>
    </source>
</evidence>
<feature type="transmembrane region" description="Helical" evidence="8">
    <location>
        <begin position="107"/>
        <end position="124"/>
    </location>
</feature>
<dbReference type="Pfam" id="PF01235">
    <property type="entry name" value="Na_Ala_symp"/>
    <property type="match status" value="1"/>
</dbReference>
<organism evidence="9 10">
    <name type="scientific">Streptomyces chitinivorans</name>
    <dbReference type="NCBI Taxonomy" id="1257027"/>
    <lineage>
        <taxon>Bacteria</taxon>
        <taxon>Bacillati</taxon>
        <taxon>Actinomycetota</taxon>
        <taxon>Actinomycetes</taxon>
        <taxon>Kitasatosporales</taxon>
        <taxon>Streptomycetaceae</taxon>
        <taxon>Streptomyces</taxon>
    </lineage>
</organism>
<feature type="transmembrane region" description="Helical" evidence="8">
    <location>
        <begin position="29"/>
        <end position="52"/>
    </location>
</feature>
<dbReference type="PANTHER" id="PTHR30330:SF7">
    <property type="entry name" value="SODIUM_PROTON-DEPENDENT ALANINE CARRIER PROTEIN YRBD-RELATED"/>
    <property type="match status" value="1"/>
</dbReference>
<dbReference type="EMBL" id="JBIHMK010000010">
    <property type="protein sequence ID" value="MFH0247517.1"/>
    <property type="molecule type" value="Genomic_DNA"/>
</dbReference>
<keyword evidence="5 8" id="KW-0812">Transmembrane</keyword>
<evidence type="ECO:0000256" key="7">
    <source>
        <dbReference type="ARBA" id="ARBA00023136"/>
    </source>
</evidence>
<proteinExistence type="inferred from homology"/>
<dbReference type="NCBIfam" id="TIGR00835">
    <property type="entry name" value="agcS"/>
    <property type="match status" value="1"/>
</dbReference>
<dbReference type="Proteomes" id="UP001607069">
    <property type="component" value="Unassembled WGS sequence"/>
</dbReference>
<comment type="subcellular location">
    <subcellularLocation>
        <location evidence="1 8">Cell membrane</location>
        <topology evidence="1 8">Multi-pass membrane protein</topology>
    </subcellularLocation>
</comment>